<dbReference type="Pfam" id="PF11028">
    <property type="entry name" value="TMEM260-like"/>
    <property type="match status" value="1"/>
</dbReference>
<evidence type="ECO:0000313" key="2">
    <source>
        <dbReference type="EMBL" id="QYJ69365.1"/>
    </source>
</evidence>
<feature type="transmembrane region" description="Helical" evidence="1">
    <location>
        <begin position="571"/>
        <end position="588"/>
    </location>
</feature>
<proteinExistence type="predicted"/>
<dbReference type="EMBL" id="CP080429">
    <property type="protein sequence ID" value="QYJ69365.1"/>
    <property type="molecule type" value="Genomic_DNA"/>
</dbReference>
<evidence type="ECO:0000313" key="3">
    <source>
        <dbReference type="Proteomes" id="UP000825381"/>
    </source>
</evidence>
<feature type="transmembrane region" description="Helical" evidence="1">
    <location>
        <begin position="118"/>
        <end position="140"/>
    </location>
</feature>
<dbReference type="RefSeq" id="WP_220641700.1">
    <property type="nucleotide sequence ID" value="NZ_CP080429.1"/>
</dbReference>
<feature type="transmembrane region" description="Helical" evidence="1">
    <location>
        <begin position="625"/>
        <end position="645"/>
    </location>
</feature>
<feature type="transmembrane region" description="Helical" evidence="1">
    <location>
        <begin position="258"/>
        <end position="277"/>
    </location>
</feature>
<feature type="transmembrane region" description="Helical" evidence="1">
    <location>
        <begin position="219"/>
        <end position="238"/>
    </location>
</feature>
<keyword evidence="1" id="KW-0812">Transmembrane</keyword>
<feature type="transmembrane region" description="Helical" evidence="1">
    <location>
        <begin position="289"/>
        <end position="310"/>
    </location>
</feature>
<feature type="transmembrane region" description="Helical" evidence="1">
    <location>
        <begin position="657"/>
        <end position="675"/>
    </location>
</feature>
<feature type="transmembrane region" description="Helical" evidence="1">
    <location>
        <begin position="76"/>
        <end position="98"/>
    </location>
</feature>
<dbReference type="InterPro" id="IPR052724">
    <property type="entry name" value="GT117_domain-containing"/>
</dbReference>
<gene>
    <name evidence="2" type="ORF">K1I41_05610</name>
</gene>
<organism evidence="2 3">
    <name type="scientific">Flavobacterium litorale</name>
    <dbReference type="NCBI Taxonomy" id="2856519"/>
    <lineage>
        <taxon>Bacteria</taxon>
        <taxon>Pseudomonadati</taxon>
        <taxon>Bacteroidota</taxon>
        <taxon>Flavobacteriia</taxon>
        <taxon>Flavobacteriales</taxon>
        <taxon>Flavobacteriaceae</taxon>
        <taxon>Flavobacterium</taxon>
    </lineage>
</organism>
<dbReference type="PANTHER" id="PTHR16214">
    <property type="entry name" value="TRANSMEMBRANE PROTEIN 260"/>
    <property type="match status" value="1"/>
</dbReference>
<feature type="transmembrane region" description="Helical" evidence="1">
    <location>
        <begin position="12"/>
        <end position="30"/>
    </location>
</feature>
<keyword evidence="1" id="KW-0472">Membrane</keyword>
<dbReference type="Proteomes" id="UP000825381">
    <property type="component" value="Chromosome"/>
</dbReference>
<keyword evidence="1" id="KW-1133">Transmembrane helix</keyword>
<accession>A0ABX8V954</accession>
<feature type="transmembrane region" description="Helical" evidence="1">
    <location>
        <begin position="595"/>
        <end position="613"/>
    </location>
</feature>
<keyword evidence="3" id="KW-1185">Reference proteome</keyword>
<evidence type="ECO:0000256" key="1">
    <source>
        <dbReference type="SAM" id="Phobius"/>
    </source>
</evidence>
<dbReference type="PANTHER" id="PTHR16214:SF3">
    <property type="entry name" value="TRANSMEMBRANE PROTEIN 260"/>
    <property type="match status" value="1"/>
</dbReference>
<feature type="transmembrane region" description="Helical" evidence="1">
    <location>
        <begin position="50"/>
        <end position="69"/>
    </location>
</feature>
<name>A0ABX8V954_9FLAO</name>
<reference evidence="2 3" key="1">
    <citation type="submission" date="2021-07" db="EMBL/GenBank/DDBJ databases">
        <title>Flavobacterium WSW3-B6 sp.nov, isolated from seaweed.</title>
        <authorList>
            <person name="Muhammad N."/>
            <person name="Ho H."/>
            <person name="Lee Y.-J."/>
            <person name="Nguyen T."/>
            <person name="Ho J."/>
            <person name="Kim S.-G."/>
        </authorList>
    </citation>
    <scope>NUCLEOTIDE SEQUENCE [LARGE SCALE GENOMIC DNA]</scope>
    <source>
        <strain evidence="2 3">WSW3-B6</strain>
    </source>
</reference>
<dbReference type="InterPro" id="IPR021280">
    <property type="entry name" value="TMEM260-like"/>
</dbReference>
<protein>
    <submittedName>
        <fullName evidence="2">DUF2723 domain-containing protein</fullName>
    </submittedName>
</protein>
<sequence>MEYFNFKKWNLIVGWTLFFIALVVYTITVAPTVSFWDSGEYIATSAKLQVAHPPGAPLFQIVGAFFAMFATSKTNVAFMVNMVSAVSSAFTILFMFWATTILLKNMVIGLGTLTKQKAIMVLGSAFVGSLAFTFSDSFWFNATETEVYAMASLFIALLLWAGLRWGEAMHQPNGNRWLLLVSLLVGLSFGVHFLALLTIPSIGLIYYFKNYKTTTIKNFIIANIVIVGILLFIFMFLMPYTLALFSKTEITMVNTFGLPFNSGTILMFLLIGALFYFGLQYTRKKQLPLYNTALLCLMFMFTGFSSWMLLPIRANANVVINENAPTDTNKLLAYYNREQYGEQKLFYGAMYTEMYAGLDPDTPYKDAKPNYERNYTTGKYVIVNNYKNALQNFDKNQSGFLPRMGNSEKAANYMAYTEPPKFRIDPNYNFEKDLAYFGVDTSQLSEEDTAQAALQLKDQLINVIAEFKSAYRNGELDNESYDAFLKSYKQYLIIEKPSLAQNLSFMLNYQFGYMYWRYFMWNFAGRQNDVQGKDTVLNGNWISGIKAVDEVRLGAQEHLTSDMLGNKGRNTYYFIPLLLGILGLIYHAKKDAKSFYILLTLFLFTSFAIKIFLNESPFEVRERDYVLVGSFYVFAIWIGFGVYALYSIIHKYIPSKIIAPAVLTITLLTAPVLMATENWDDHDRSGRYTALAMAKAYLSSCEPNAILFTIGDNDTFPLWYAQEIEGYRTDVRIACSTYLPTDWYIDQMKRQAYDSTPLPISFTREQYRDGTRDYMLFNPKTEKRMDIKDFIAFLSLDDERAKVELNNGQRVSYYPTNKIRIPVDKEQVIKNNVVAPEFYDAIVPYIDIDLPDVLYKHNLIMLDIISNTNWERPIYFSGGSPDDEDYAWLKDYLQIEGMTYRFVPIKTPQTEENPIDVGRVDSQRMYDTVMKWDWGNSNSPHIYHDPQTLRTSIHFKQNLARLSDTLIKEGKIEKAANIIDLALEKMPVDYYKNYFLDEPFADGYYRIGKKEKARKLLSYIATKYKENLIYYSSLTPSVQNSIYLPIVRDIESYRGLLLVMKENDDMVFYEQYKKDFNRYNAMFARFGRENE</sequence>
<feature type="transmembrane region" description="Helical" evidence="1">
    <location>
        <begin position="177"/>
        <end position="207"/>
    </location>
</feature>
<feature type="transmembrane region" description="Helical" evidence="1">
    <location>
        <begin position="147"/>
        <end position="165"/>
    </location>
</feature>